<dbReference type="AlphaFoldDB" id="A0A0D6JUB5"/>
<dbReference type="InterPro" id="IPR013655">
    <property type="entry name" value="PAS_fold_3"/>
</dbReference>
<accession>A0A0D6JUB5</accession>
<dbReference type="CDD" id="cd00130">
    <property type="entry name" value="PAS"/>
    <property type="match status" value="2"/>
</dbReference>
<dbReference type="SUPFAM" id="SSF55874">
    <property type="entry name" value="ATPase domain of HSP90 chaperone/DNA topoisomerase II/histidine kinase"/>
    <property type="match status" value="1"/>
</dbReference>
<dbReference type="InterPro" id="IPR000014">
    <property type="entry name" value="PAS"/>
</dbReference>
<dbReference type="PROSITE" id="PS50109">
    <property type="entry name" value="HIS_KIN"/>
    <property type="match status" value="1"/>
</dbReference>
<dbReference type="SMART" id="SM00387">
    <property type="entry name" value="HATPase_c"/>
    <property type="match status" value="1"/>
</dbReference>
<dbReference type="InterPro" id="IPR052162">
    <property type="entry name" value="Sensor_kinase/Photoreceptor"/>
</dbReference>
<evidence type="ECO:0000256" key="3">
    <source>
        <dbReference type="ARBA" id="ARBA00022553"/>
    </source>
</evidence>
<dbReference type="Proteomes" id="UP000198902">
    <property type="component" value="Unassembled WGS sequence"/>
</dbReference>
<reference evidence="10" key="1">
    <citation type="submission" date="2015-03" db="EMBL/GenBank/DDBJ databases">
        <authorList>
            <person name="Urmite Genomes"/>
        </authorList>
    </citation>
    <scope>NUCLEOTIDE SEQUENCE [LARGE SCALE GENOMIC DNA]</scope>
    <source>
        <strain evidence="10">Arc-Hr</strain>
    </source>
</reference>
<feature type="domain" description="Histidine kinase" evidence="6">
    <location>
        <begin position="267"/>
        <end position="520"/>
    </location>
</feature>
<comment type="catalytic activity">
    <reaction evidence="1">
        <text>ATP + protein L-histidine = ADP + protein N-phospho-L-histidine.</text>
        <dbReference type="EC" id="2.7.13.3"/>
    </reaction>
</comment>
<evidence type="ECO:0000256" key="4">
    <source>
        <dbReference type="ARBA" id="ARBA00022679"/>
    </source>
</evidence>
<dbReference type="EC" id="2.7.13.3" evidence="2"/>
<evidence type="ECO:0000259" key="8">
    <source>
        <dbReference type="PROSITE" id="PS50113"/>
    </source>
</evidence>
<dbReference type="Pfam" id="PF08447">
    <property type="entry name" value="PAS_3"/>
    <property type="match status" value="1"/>
</dbReference>
<keyword evidence="3" id="KW-0597">Phosphoprotein</keyword>
<dbReference type="RefSeq" id="WP_089780342.1">
    <property type="nucleotide sequence ID" value="NZ_CABLRR010000003.1"/>
</dbReference>
<feature type="domain" description="PAS" evidence="7">
    <location>
        <begin position="14"/>
        <end position="69"/>
    </location>
</feature>
<keyword evidence="4" id="KW-0808">Transferase</keyword>
<organism evidence="9 10">
    <name type="scientific">Haloferax massiliensis</name>
    <dbReference type="NCBI Taxonomy" id="1476858"/>
    <lineage>
        <taxon>Archaea</taxon>
        <taxon>Methanobacteriati</taxon>
        <taxon>Methanobacteriota</taxon>
        <taxon>Stenosarchaea group</taxon>
        <taxon>Halobacteria</taxon>
        <taxon>Halobacteriales</taxon>
        <taxon>Haloferacaceae</taxon>
        <taxon>Haloferax</taxon>
    </lineage>
</organism>
<dbReference type="InterPro" id="IPR003594">
    <property type="entry name" value="HATPase_dom"/>
</dbReference>
<dbReference type="InterPro" id="IPR005467">
    <property type="entry name" value="His_kinase_dom"/>
</dbReference>
<proteinExistence type="predicted"/>
<feature type="domain" description="PAC" evidence="8">
    <location>
        <begin position="215"/>
        <end position="263"/>
    </location>
</feature>
<feature type="domain" description="PAC" evidence="8">
    <location>
        <begin position="88"/>
        <end position="140"/>
    </location>
</feature>
<dbReference type="PANTHER" id="PTHR43304:SF1">
    <property type="entry name" value="PAC DOMAIN-CONTAINING PROTEIN"/>
    <property type="match status" value="1"/>
</dbReference>
<sequence>MSDEPVGLFEHVEADLILREFFQEVTEYAIFLLDADGFVATWNEGAKRIKGYERDEIIGRHLSVFYPDEGDGTSPETVLSIAESEGSYEEKGWRVRKDGSRILAHVTVRALNDDAGELKGFTKIVRDVTETYEYRQELERSRDRLERTEQLADIGGWEVDYETDDLQLTDGTKRLVDIPPDAELTLDELRDHFHEDDHEIIDGAIEGARTDGEPFDIEMRVVTATGRTRWVQVRGEPTGDRMNVRGAVRDISDRKEREERLMVLNRVLRHNLRNNLNIVSGYARELRRDLDGVDIPALGDDDHKRLHETLENISETTKGIDTELRTLDKLVDAASKFSADAMVSKTNRIIENADGLMATGEKARRFESVVKEDADRRPVRVDDVFTDLKQIYERKYPEVEIRLEPGEQTVLAGEHSLYLALDELVQNAIVHNDEDCPVVAVASRRLSGERVAITVEDNGPGIPRIEREILKRGKETQLAHGSGMGLWTVHWFVTQFDGEVSIADRDERGSSVEVRLPTPEN</sequence>
<evidence type="ECO:0000256" key="5">
    <source>
        <dbReference type="ARBA" id="ARBA00022777"/>
    </source>
</evidence>
<dbReference type="EMBL" id="CSTE01000003">
    <property type="protein sequence ID" value="CQR52159.1"/>
    <property type="molecule type" value="Genomic_DNA"/>
</dbReference>
<dbReference type="Pfam" id="PF13426">
    <property type="entry name" value="PAS_9"/>
    <property type="match status" value="1"/>
</dbReference>
<dbReference type="Gene3D" id="3.30.565.10">
    <property type="entry name" value="Histidine kinase-like ATPase, C-terminal domain"/>
    <property type="match status" value="1"/>
</dbReference>
<dbReference type="InterPro" id="IPR036890">
    <property type="entry name" value="HATPase_C_sf"/>
</dbReference>
<evidence type="ECO:0000256" key="1">
    <source>
        <dbReference type="ARBA" id="ARBA00000085"/>
    </source>
</evidence>
<protein>
    <recommendedName>
        <fullName evidence="2">histidine kinase</fullName>
        <ecNumber evidence="2">2.7.13.3</ecNumber>
    </recommendedName>
</protein>
<dbReference type="Gene3D" id="3.30.450.20">
    <property type="entry name" value="PAS domain"/>
    <property type="match status" value="2"/>
</dbReference>
<evidence type="ECO:0000259" key="6">
    <source>
        <dbReference type="PROSITE" id="PS50109"/>
    </source>
</evidence>
<keyword evidence="5 9" id="KW-0418">Kinase</keyword>
<evidence type="ECO:0000313" key="10">
    <source>
        <dbReference type="Proteomes" id="UP000198902"/>
    </source>
</evidence>
<dbReference type="Pfam" id="PF02518">
    <property type="entry name" value="HATPase_c"/>
    <property type="match status" value="1"/>
</dbReference>
<dbReference type="PROSITE" id="PS50112">
    <property type="entry name" value="PAS"/>
    <property type="match status" value="1"/>
</dbReference>
<dbReference type="OrthoDB" id="200505at2157"/>
<evidence type="ECO:0000256" key="2">
    <source>
        <dbReference type="ARBA" id="ARBA00012438"/>
    </source>
</evidence>
<dbReference type="InterPro" id="IPR004358">
    <property type="entry name" value="Sig_transdc_His_kin-like_C"/>
</dbReference>
<keyword evidence="10" id="KW-1185">Reference proteome</keyword>
<evidence type="ECO:0000259" key="7">
    <source>
        <dbReference type="PROSITE" id="PS50112"/>
    </source>
</evidence>
<dbReference type="InterPro" id="IPR000700">
    <property type="entry name" value="PAS-assoc_C"/>
</dbReference>
<dbReference type="InterPro" id="IPR035965">
    <property type="entry name" value="PAS-like_dom_sf"/>
</dbReference>
<dbReference type="PANTHER" id="PTHR43304">
    <property type="entry name" value="PHYTOCHROME-LIKE PROTEIN CPH1"/>
    <property type="match status" value="1"/>
</dbReference>
<dbReference type="PROSITE" id="PS50113">
    <property type="entry name" value="PAC"/>
    <property type="match status" value="2"/>
</dbReference>
<dbReference type="GO" id="GO:0004673">
    <property type="term" value="F:protein histidine kinase activity"/>
    <property type="evidence" value="ECO:0007669"/>
    <property type="project" value="UniProtKB-EC"/>
</dbReference>
<dbReference type="SUPFAM" id="SSF55785">
    <property type="entry name" value="PYP-like sensor domain (PAS domain)"/>
    <property type="match status" value="2"/>
</dbReference>
<evidence type="ECO:0000313" key="9">
    <source>
        <dbReference type="EMBL" id="CQR52159.1"/>
    </source>
</evidence>
<dbReference type="CDD" id="cd00075">
    <property type="entry name" value="HATPase"/>
    <property type="match status" value="1"/>
</dbReference>
<gene>
    <name evidence="9" type="ORF">BN996_03009</name>
</gene>
<name>A0A0D6JUB5_9EURY</name>
<dbReference type="InterPro" id="IPR001610">
    <property type="entry name" value="PAC"/>
</dbReference>
<dbReference type="PRINTS" id="PR00344">
    <property type="entry name" value="BCTRLSENSOR"/>
</dbReference>
<dbReference type="NCBIfam" id="TIGR00229">
    <property type="entry name" value="sensory_box"/>
    <property type="match status" value="2"/>
</dbReference>
<dbReference type="SMART" id="SM00086">
    <property type="entry name" value="PAC"/>
    <property type="match status" value="2"/>
</dbReference>